<dbReference type="InterPro" id="IPR041121">
    <property type="entry name" value="SDH_C"/>
</dbReference>
<dbReference type="Gene3D" id="3.40.50.10860">
    <property type="entry name" value="Leucine Dehydrogenase, chain A, domain 1"/>
    <property type="match status" value="1"/>
</dbReference>
<feature type="domain" description="Alanine dehydrogenase/pyridine nucleotide transhydrogenase NAD(H)-binding" evidence="3">
    <location>
        <begin position="116"/>
        <end position="195"/>
    </location>
</feature>
<reference evidence="6 7" key="1">
    <citation type="submission" date="2022-02" db="EMBL/GenBank/DDBJ databases">
        <title>Uncovering new skin microbiome diversity through culturing and metagenomics.</title>
        <authorList>
            <person name="Conlan S."/>
            <person name="Deming C."/>
            <person name="Nisc Comparative Sequencing Program N."/>
            <person name="Segre J.A."/>
        </authorList>
    </citation>
    <scope>NUCLEOTIDE SEQUENCE [LARGE SCALE GENOMIC DNA]</scope>
    <source>
        <strain evidence="6 7">ACRQZ</strain>
    </source>
</reference>
<dbReference type="RefSeq" id="WP_239266452.1">
    <property type="nucleotide sequence ID" value="NZ_JAKRCV010000090.1"/>
</dbReference>
<proteinExistence type="predicted"/>
<dbReference type="SUPFAM" id="SSF51735">
    <property type="entry name" value="NAD(P)-binding Rossmann-fold domains"/>
    <property type="match status" value="1"/>
</dbReference>
<dbReference type="GO" id="GO:0004764">
    <property type="term" value="F:shikimate 3-dehydrogenase (NADP+) activity"/>
    <property type="evidence" value="ECO:0007669"/>
    <property type="project" value="UniProtKB-EC"/>
</dbReference>
<keyword evidence="6" id="KW-0560">Oxidoreductase</keyword>
<accession>A0ABS9Q8N0</accession>
<keyword evidence="7" id="KW-1185">Reference proteome</keyword>
<dbReference type="InterPro" id="IPR007698">
    <property type="entry name" value="AlaDH/PNT_NAD(H)-bd"/>
</dbReference>
<evidence type="ECO:0000259" key="3">
    <source>
        <dbReference type="Pfam" id="PF01262"/>
    </source>
</evidence>
<keyword evidence="2" id="KW-0028">Amino-acid biosynthesis</keyword>
<dbReference type="NCBIfam" id="NF001311">
    <property type="entry name" value="PRK00258.1-3"/>
    <property type="match status" value="1"/>
</dbReference>
<dbReference type="EC" id="1.1.1.25" evidence="6"/>
<comment type="caution">
    <text evidence="6">The sequence shown here is derived from an EMBL/GenBank/DDBJ whole genome shotgun (WGS) entry which is preliminary data.</text>
</comment>
<organism evidence="6 7">
    <name type="scientific">Arsenicicoccus bolidensis</name>
    <dbReference type="NCBI Taxonomy" id="229480"/>
    <lineage>
        <taxon>Bacteria</taxon>
        <taxon>Bacillati</taxon>
        <taxon>Actinomycetota</taxon>
        <taxon>Actinomycetes</taxon>
        <taxon>Micrococcales</taxon>
        <taxon>Intrasporangiaceae</taxon>
        <taxon>Arsenicicoccus</taxon>
    </lineage>
</organism>
<evidence type="ECO:0000313" key="7">
    <source>
        <dbReference type="Proteomes" id="UP001521931"/>
    </source>
</evidence>
<keyword evidence="2" id="KW-0057">Aromatic amino acid biosynthesis</keyword>
<dbReference type="InterPro" id="IPR022893">
    <property type="entry name" value="Shikimate_DH_fam"/>
</dbReference>
<dbReference type="Pfam" id="PF01262">
    <property type="entry name" value="AlaDh_PNT_C"/>
    <property type="match status" value="1"/>
</dbReference>
<dbReference type="Pfam" id="PF08501">
    <property type="entry name" value="Shikimate_dh_N"/>
    <property type="match status" value="1"/>
</dbReference>
<dbReference type="Proteomes" id="UP001521931">
    <property type="component" value="Unassembled WGS sequence"/>
</dbReference>
<evidence type="ECO:0000259" key="4">
    <source>
        <dbReference type="Pfam" id="PF08501"/>
    </source>
</evidence>
<protein>
    <submittedName>
        <fullName evidence="6">Shikimate dehydrogenase</fullName>
        <ecNumber evidence="6">1.1.1.25</ecNumber>
    </submittedName>
</protein>
<name>A0ABS9Q8N0_9MICO</name>
<dbReference type="InterPro" id="IPR013708">
    <property type="entry name" value="Shikimate_DH-bd_N"/>
</dbReference>
<dbReference type="Gene3D" id="3.40.50.720">
    <property type="entry name" value="NAD(P)-binding Rossmann-like Domain"/>
    <property type="match status" value="1"/>
</dbReference>
<feature type="domain" description="Shikimate dehydrogenase substrate binding N-terminal" evidence="4">
    <location>
        <begin position="6"/>
        <end position="88"/>
    </location>
</feature>
<comment type="pathway">
    <text evidence="1">Metabolic intermediate biosynthesis; chorismate biosynthesis; chorismate from D-erythrose 4-phosphate and phosphoenolpyruvate: step 4/7.</text>
</comment>
<evidence type="ECO:0000256" key="2">
    <source>
        <dbReference type="ARBA" id="ARBA00023141"/>
    </source>
</evidence>
<gene>
    <name evidence="6" type="ORF">MHL29_17290</name>
</gene>
<feature type="domain" description="SDH C-terminal" evidence="5">
    <location>
        <begin position="237"/>
        <end position="265"/>
    </location>
</feature>
<sequence>MLRAGVLGSPIAHSLSPVMHRAAYAHLGLSDWTYDRRECEAAELPALVAGLDESWRGLSLTMPLKEAALALATTVDPVAKSVGGANTLVRRPDLGWDAYNTDVHGVRQALADHRVTSARHVLVLGSGATARSALAAVRELGARTVAFGIRSEVRPETGDLLDELGVAWSAHPLDEVNALVRDADLVIDTLPGRGADAVAAQLADVPRLPALFEAIYEDWPTTLARTFAATGAPVVSGLEMLAHQGALQVELMTGRPVPASVLLDAASGAWTGR</sequence>
<dbReference type="EMBL" id="JAKRCV010000090">
    <property type="protein sequence ID" value="MCG7323630.1"/>
    <property type="molecule type" value="Genomic_DNA"/>
</dbReference>
<evidence type="ECO:0000259" key="5">
    <source>
        <dbReference type="Pfam" id="PF18317"/>
    </source>
</evidence>
<dbReference type="SUPFAM" id="SSF53223">
    <property type="entry name" value="Aminoacid dehydrogenase-like, N-terminal domain"/>
    <property type="match status" value="1"/>
</dbReference>
<dbReference type="PANTHER" id="PTHR21089">
    <property type="entry name" value="SHIKIMATE DEHYDROGENASE"/>
    <property type="match status" value="1"/>
</dbReference>
<dbReference type="PANTHER" id="PTHR21089:SF1">
    <property type="entry name" value="BIFUNCTIONAL 3-DEHYDROQUINATE DEHYDRATASE_SHIKIMATE DEHYDROGENASE, CHLOROPLASTIC"/>
    <property type="match status" value="1"/>
</dbReference>
<dbReference type="InterPro" id="IPR036291">
    <property type="entry name" value="NAD(P)-bd_dom_sf"/>
</dbReference>
<evidence type="ECO:0000256" key="1">
    <source>
        <dbReference type="ARBA" id="ARBA00004871"/>
    </source>
</evidence>
<dbReference type="InterPro" id="IPR046346">
    <property type="entry name" value="Aminoacid_DH-like_N_sf"/>
</dbReference>
<evidence type="ECO:0000313" key="6">
    <source>
        <dbReference type="EMBL" id="MCG7323630.1"/>
    </source>
</evidence>
<dbReference type="Pfam" id="PF18317">
    <property type="entry name" value="SDH_C"/>
    <property type="match status" value="1"/>
</dbReference>
<dbReference type="CDD" id="cd01065">
    <property type="entry name" value="NAD_bind_Shikimate_DH"/>
    <property type="match status" value="1"/>
</dbReference>